<feature type="compositionally biased region" description="Low complexity" evidence="1">
    <location>
        <begin position="480"/>
        <end position="495"/>
    </location>
</feature>
<accession>A0A2S3GPY4</accession>
<organism evidence="2">
    <name type="scientific">Panicum hallii</name>
    <dbReference type="NCBI Taxonomy" id="206008"/>
    <lineage>
        <taxon>Eukaryota</taxon>
        <taxon>Viridiplantae</taxon>
        <taxon>Streptophyta</taxon>
        <taxon>Embryophyta</taxon>
        <taxon>Tracheophyta</taxon>
        <taxon>Spermatophyta</taxon>
        <taxon>Magnoliopsida</taxon>
        <taxon>Liliopsida</taxon>
        <taxon>Poales</taxon>
        <taxon>Poaceae</taxon>
        <taxon>PACMAD clade</taxon>
        <taxon>Panicoideae</taxon>
        <taxon>Panicodae</taxon>
        <taxon>Paniceae</taxon>
        <taxon>Panicinae</taxon>
        <taxon>Panicum</taxon>
        <taxon>Panicum sect. Panicum</taxon>
    </lineage>
</organism>
<dbReference type="Proteomes" id="UP000243499">
    <property type="component" value="Chromosome 1"/>
</dbReference>
<feature type="region of interest" description="Disordered" evidence="1">
    <location>
        <begin position="284"/>
        <end position="305"/>
    </location>
</feature>
<gene>
    <name evidence="2" type="ORF">PAHAL_1G269700</name>
</gene>
<feature type="compositionally biased region" description="Polar residues" evidence="1">
    <location>
        <begin position="496"/>
        <end position="528"/>
    </location>
</feature>
<feature type="region of interest" description="Disordered" evidence="1">
    <location>
        <begin position="1"/>
        <end position="28"/>
    </location>
</feature>
<dbReference type="InterPro" id="IPR044216">
    <property type="entry name" value="WDL7"/>
</dbReference>
<name>A0A2S3GPY4_9POAL</name>
<feature type="compositionally biased region" description="Polar residues" evidence="1">
    <location>
        <begin position="342"/>
        <end position="364"/>
    </location>
</feature>
<dbReference type="PANTHER" id="PTHR47067">
    <property type="entry name" value="TPX2 (TARGETING PROTEIN FOR XKLP2) PROTEIN FAMILY-RELATED"/>
    <property type="match status" value="1"/>
</dbReference>
<evidence type="ECO:0000313" key="2">
    <source>
        <dbReference type="EMBL" id="PAN06528.1"/>
    </source>
</evidence>
<feature type="region of interest" description="Disordered" evidence="1">
    <location>
        <begin position="125"/>
        <end position="151"/>
    </location>
</feature>
<reference evidence="2" key="1">
    <citation type="submission" date="2018-04" db="EMBL/GenBank/DDBJ databases">
        <title>WGS assembly of Panicum hallii.</title>
        <authorList>
            <person name="Lovell J."/>
            <person name="Jenkins J."/>
            <person name="Lowry D."/>
            <person name="Mamidi S."/>
            <person name="Sreedasyam A."/>
            <person name="Weng X."/>
            <person name="Barry K."/>
            <person name="Bonette J."/>
            <person name="Campitelli B."/>
            <person name="Daum C."/>
            <person name="Gordon S."/>
            <person name="Gould B."/>
            <person name="Lipzen A."/>
            <person name="Macqueen A."/>
            <person name="Palacio-Mejia J."/>
            <person name="Plott C."/>
            <person name="Shakirov E."/>
            <person name="Shu S."/>
            <person name="Yoshinaga Y."/>
            <person name="Zane M."/>
            <person name="Rokhsar D."/>
            <person name="Grimwood J."/>
            <person name="Schmutz J."/>
            <person name="Juenger T."/>
        </authorList>
    </citation>
    <scope>NUCLEOTIDE SEQUENCE [LARGE SCALE GENOMIC DNA]</scope>
    <source>
        <strain evidence="2">FIL2</strain>
    </source>
</reference>
<evidence type="ECO:0008006" key="3">
    <source>
        <dbReference type="Google" id="ProtNLM"/>
    </source>
</evidence>
<feature type="region of interest" description="Disordered" evidence="1">
    <location>
        <begin position="320"/>
        <end position="364"/>
    </location>
</feature>
<dbReference type="PANTHER" id="PTHR47067:SF5">
    <property type="entry name" value="OS02G0558600 PROTEIN"/>
    <property type="match status" value="1"/>
</dbReference>
<feature type="compositionally biased region" description="Polar residues" evidence="1">
    <location>
        <begin position="135"/>
        <end position="147"/>
    </location>
</feature>
<feature type="region of interest" description="Disordered" evidence="1">
    <location>
        <begin position="449"/>
        <end position="584"/>
    </location>
</feature>
<dbReference type="Gramene" id="PAN06528">
    <property type="protein sequence ID" value="PAN06528"/>
    <property type="gene ID" value="PAHAL_1G269700"/>
</dbReference>
<sequence length="584" mass="63816">MAADVGQRFSGWSCSDLPYNDHSTQDSSVQQMVLNHGSVSFGRFAAESLSWEKRSVFEHNRRQEELSKLTAPGLVAQKKAFFEEYYKRARQLKARGAMHQTEATMDERNDDSTLGHSSQVDELPADMSEDPVASAPSSISEPITEVSSSDERKCQDGHELGYLTFNPLFSQTASMQNIQEEERSSSGQKKYLDQEFPCAAQTSSNHGFSCEAIERKILAPKRVVSNDNGESNAAGSRIVLPVASLQPEGLDVDHDKRAARKSVSIVNRSMKILKDLPTSVIHTQRVDLRSNSENRPSQDLKDPFHKRVEMKLRALSDRLDADRTAASSRSASYQHPDRAITSCRSSYRNNDRAATSSRSSLRQNTNRVLAPSKLAAQASQKYLNGVQRSNALPRGVSFNKGSSASYVASGNSTATGKLAAKTLVMPSSSQVSARTSKTAQVTLKRSAGLTSINDGSKNKRKQLSTPAALDENSRKRGYVRASASPSASPLCRSSSENSPHTAKAPKTTNMPNVVSKTEPAQKSRSASHTVGARRTTTKRSVTSEQNRKVLRSGGGRLAESGTSNPKGGPSLTKNKPRQERPRWR</sequence>
<dbReference type="AlphaFoldDB" id="A0A2S3GPY4"/>
<proteinExistence type="predicted"/>
<protein>
    <recommendedName>
        <fullName evidence="3">TPX2 C-terminal domain-containing protein</fullName>
    </recommendedName>
</protein>
<evidence type="ECO:0000256" key="1">
    <source>
        <dbReference type="SAM" id="MobiDB-lite"/>
    </source>
</evidence>
<dbReference type="EMBL" id="CM008046">
    <property type="protein sequence ID" value="PAN06528.1"/>
    <property type="molecule type" value="Genomic_DNA"/>
</dbReference>